<dbReference type="InterPro" id="IPR020115">
    <property type="entry name" value="Fin"/>
</dbReference>
<dbReference type="KEGG" id="mcui:G8O30_13970"/>
<organism evidence="1 2">
    <name type="scientific">Mangrovibacillus cuniculi</name>
    <dbReference type="NCBI Taxonomy" id="2593652"/>
    <lineage>
        <taxon>Bacteria</taxon>
        <taxon>Bacillati</taxon>
        <taxon>Bacillota</taxon>
        <taxon>Bacilli</taxon>
        <taxon>Bacillales</taxon>
        <taxon>Bacillaceae</taxon>
        <taxon>Mangrovibacillus</taxon>
    </lineage>
</organism>
<evidence type="ECO:0000313" key="2">
    <source>
        <dbReference type="Proteomes" id="UP000593626"/>
    </source>
</evidence>
<gene>
    <name evidence="1" type="ORF">G8O30_13970</name>
</gene>
<proteinExistence type="predicted"/>
<name>A0A7S8CDI5_9BACI</name>
<dbReference type="AlphaFoldDB" id="A0A7S8CDI5"/>
<evidence type="ECO:0000313" key="1">
    <source>
        <dbReference type="EMBL" id="QPC47980.1"/>
    </source>
</evidence>
<dbReference type="Pfam" id="PF10955">
    <property type="entry name" value="Fin"/>
    <property type="match status" value="1"/>
</dbReference>
<dbReference type="GO" id="GO:0010468">
    <property type="term" value="P:regulation of gene expression"/>
    <property type="evidence" value="ECO:0007669"/>
    <property type="project" value="InterPro"/>
</dbReference>
<accession>A0A7S8CDI5</accession>
<dbReference type="EMBL" id="CP049742">
    <property type="protein sequence ID" value="QPC47980.1"/>
    <property type="molecule type" value="Genomic_DNA"/>
</dbReference>
<dbReference type="Proteomes" id="UP000593626">
    <property type="component" value="Chromosome"/>
</dbReference>
<protein>
    <submittedName>
        <fullName evidence="1">Anti-sigma-F factor Fin family protein</fullName>
    </submittedName>
</protein>
<dbReference type="RefSeq" id="WP_239672661.1">
    <property type="nucleotide sequence ID" value="NZ_CP049742.1"/>
</dbReference>
<keyword evidence="2" id="KW-1185">Reference proteome</keyword>
<reference evidence="1 2" key="1">
    <citation type="submission" date="2019-07" db="EMBL/GenBank/DDBJ databases">
        <title>Genome sequence of 2 isolates from Red Sea Mangroves.</title>
        <authorList>
            <person name="Sefrji F."/>
            <person name="Michoud G."/>
            <person name="Merlino G."/>
            <person name="Daffonchio D."/>
        </authorList>
    </citation>
    <scope>NUCLEOTIDE SEQUENCE [LARGE SCALE GENOMIC DNA]</scope>
    <source>
        <strain evidence="1 2">R1DC41</strain>
    </source>
</reference>
<sequence length="74" mass="8617">MIHYVCRHCHVHMGTLEEKVDSVKLGWNTLSIDEREELLEYKENGDIFVKAICEDCEKSLQLSPDLHTVTNMIQ</sequence>